<organism evidence="2 3">
    <name type="scientific">Flavobacterium aquariorum</name>
    <dbReference type="NCBI Taxonomy" id="2217670"/>
    <lineage>
        <taxon>Bacteria</taxon>
        <taxon>Pseudomonadati</taxon>
        <taxon>Bacteroidota</taxon>
        <taxon>Flavobacteriia</taxon>
        <taxon>Flavobacteriales</taxon>
        <taxon>Flavobacteriaceae</taxon>
        <taxon>Flavobacterium</taxon>
    </lineage>
</organism>
<dbReference type="Gene3D" id="3.10.100.10">
    <property type="entry name" value="Mannose-Binding Protein A, subunit A"/>
    <property type="match status" value="1"/>
</dbReference>
<dbReference type="CDD" id="cd03603">
    <property type="entry name" value="CLECT_VCBS"/>
    <property type="match status" value="1"/>
</dbReference>
<feature type="domain" description="C-type lectin" evidence="1">
    <location>
        <begin position="170"/>
        <end position="293"/>
    </location>
</feature>
<evidence type="ECO:0000313" key="2">
    <source>
        <dbReference type="EMBL" id="PZX93593.1"/>
    </source>
</evidence>
<dbReference type="InterPro" id="IPR016187">
    <property type="entry name" value="CTDL_fold"/>
</dbReference>
<dbReference type="AlphaFoldDB" id="A0A2W7TSS0"/>
<dbReference type="InterPro" id="IPR034007">
    <property type="entry name" value="CTLD_bac"/>
</dbReference>
<dbReference type="NCBIfam" id="TIGR04131">
    <property type="entry name" value="Bac_Flav_CTERM"/>
    <property type="match status" value="1"/>
</dbReference>
<evidence type="ECO:0000313" key="3">
    <source>
        <dbReference type="Proteomes" id="UP000249177"/>
    </source>
</evidence>
<dbReference type="InterPro" id="IPR026341">
    <property type="entry name" value="T9SS_type_B"/>
</dbReference>
<gene>
    <name evidence="2" type="ORF">DOS84_09245</name>
</gene>
<dbReference type="OrthoDB" id="9765926at2"/>
<dbReference type="EMBL" id="QKXH01000005">
    <property type="protein sequence ID" value="PZX93593.1"/>
    <property type="molecule type" value="Genomic_DNA"/>
</dbReference>
<dbReference type="Proteomes" id="UP000249177">
    <property type="component" value="Unassembled WGS sequence"/>
</dbReference>
<comment type="caution">
    <text evidence="2">The sequence shown here is derived from an EMBL/GenBank/DDBJ whole genome shotgun (WGS) entry which is preliminary data.</text>
</comment>
<dbReference type="SUPFAM" id="SSF56436">
    <property type="entry name" value="C-type lectin-like"/>
    <property type="match status" value="1"/>
</dbReference>
<accession>A0A2W7TSS0</accession>
<reference evidence="2 3" key="1">
    <citation type="submission" date="2018-06" db="EMBL/GenBank/DDBJ databases">
        <title>Flavobacterium sp IMCC34762, genome.</title>
        <authorList>
            <person name="Joung Y."/>
            <person name="Cho J."/>
            <person name="Song J."/>
        </authorList>
    </citation>
    <scope>NUCLEOTIDE SEQUENCE [LARGE SCALE GENOMIC DNA]</scope>
    <source>
        <strain evidence="2 3">IMCC34762</strain>
    </source>
</reference>
<dbReference type="InterPro" id="IPR016186">
    <property type="entry name" value="C-type_lectin-like/link_sf"/>
</dbReference>
<evidence type="ECO:0000259" key="1">
    <source>
        <dbReference type="PROSITE" id="PS50041"/>
    </source>
</evidence>
<dbReference type="PROSITE" id="PS50041">
    <property type="entry name" value="C_TYPE_LECTIN_2"/>
    <property type="match status" value="1"/>
</dbReference>
<proteinExistence type="predicted"/>
<keyword evidence="3" id="KW-1185">Reference proteome</keyword>
<dbReference type="Pfam" id="PF13585">
    <property type="entry name" value="CHU_C"/>
    <property type="match status" value="1"/>
</dbReference>
<dbReference type="InterPro" id="IPR044023">
    <property type="entry name" value="Ig_7"/>
</dbReference>
<sequence length="718" mass="77357">MKIRLHINILLFFAFSISNFGYANIISNPPKKGLTKPSKASHSFANVAPTLKADGDQTYCPLTNVNIATNITITDPDDTGTDAIYIQISSGYVKGEDLLSLNNALSHTSIISSWNSNEGKLTLKSPTGAQVTYTDFESAIKDVQFSNSSATPSGIRKFSISIGQANYLPRNGHYYEYVPNLGITWTDAKTAADIRTYYGLKGYLATLTAADEAQLAGKQAPGAGWIGGSDAETENVWKWVTGPEAGTIFWNGLSSGSSPNFAFWNSGEPNQAGDEDYAHITAPGVGIAGSWNDLANAGSPSGDYQPKGYIVEYGGTPGDPVLQLSASTTLTIASITSTKPASRCDAGTVTLQATATTGTINWYDAVTGGSFMGTGTSFITPNINATTVYYVETATASCSSSRTAVEAKIITTPTLTITDTNSPVTNCGPGLFTLTATPSIGTINWYSQIGGTVVGTGLSYTTPHIPSNTTYYAEAINGGCTNNNKIPVDLIVYPLPAVTDETVKKCNLSTVTLDAAIPNMSYLWSTNETTQTIDVSTTGIYTVDVTSLTPESCTKRKTITVAEDNKPEIKEVKVDETTVTIELAKTEDYFEFSIDGYNYQNSNIFTNAPSGLQTAYVRDINKCNTDSEPFIVIIVPKYFTPNNDGFNDVWEIKGLINYPLAEVSLFDRYGKLITQLNHSNHSWDGNFNKKPLPATDYWYLLKLDPNSPELKGHFSLKR</sequence>
<dbReference type="InterPro" id="IPR001304">
    <property type="entry name" value="C-type_lectin-like"/>
</dbReference>
<name>A0A2W7TSS0_9FLAO</name>
<dbReference type="RefSeq" id="WP_111409838.1">
    <property type="nucleotide sequence ID" value="NZ_QKXH01000005.1"/>
</dbReference>
<protein>
    <submittedName>
        <fullName evidence="2">Lectin</fullName>
    </submittedName>
</protein>
<dbReference type="Pfam" id="PF19081">
    <property type="entry name" value="Ig_7"/>
    <property type="match status" value="2"/>
</dbReference>